<evidence type="ECO:0000256" key="1">
    <source>
        <dbReference type="ARBA" id="ARBA00004141"/>
    </source>
</evidence>
<evidence type="ECO:0000313" key="14">
    <source>
        <dbReference type="EMBL" id="KAH8086658.1"/>
    </source>
</evidence>
<feature type="transmembrane region" description="Helical" evidence="11">
    <location>
        <begin position="193"/>
        <end position="211"/>
    </location>
</feature>
<feature type="transmembrane region" description="Helical" evidence="11">
    <location>
        <begin position="157"/>
        <end position="173"/>
    </location>
</feature>
<dbReference type="CDD" id="cd18604">
    <property type="entry name" value="ABC_6TM_VMR1_D2_like"/>
    <property type="match status" value="1"/>
</dbReference>
<dbReference type="GO" id="GO:0016887">
    <property type="term" value="F:ATP hydrolysis activity"/>
    <property type="evidence" value="ECO:0007669"/>
    <property type="project" value="InterPro"/>
</dbReference>
<dbReference type="CDD" id="cd03244">
    <property type="entry name" value="ABCC_MRP_domain2"/>
    <property type="match status" value="1"/>
</dbReference>
<keyword evidence="9" id="KW-0175">Coiled coil</keyword>
<reference evidence="14" key="1">
    <citation type="journal article" date="2021" name="New Phytol.">
        <title>Evolutionary innovations through gain and loss of genes in the ectomycorrhizal Boletales.</title>
        <authorList>
            <person name="Wu G."/>
            <person name="Miyauchi S."/>
            <person name="Morin E."/>
            <person name="Kuo A."/>
            <person name="Drula E."/>
            <person name="Varga T."/>
            <person name="Kohler A."/>
            <person name="Feng B."/>
            <person name="Cao Y."/>
            <person name="Lipzen A."/>
            <person name="Daum C."/>
            <person name="Hundley H."/>
            <person name="Pangilinan J."/>
            <person name="Johnson J."/>
            <person name="Barry K."/>
            <person name="LaButti K."/>
            <person name="Ng V."/>
            <person name="Ahrendt S."/>
            <person name="Min B."/>
            <person name="Choi I.G."/>
            <person name="Park H."/>
            <person name="Plett J.M."/>
            <person name="Magnuson J."/>
            <person name="Spatafora J.W."/>
            <person name="Nagy L.G."/>
            <person name="Henrissat B."/>
            <person name="Grigoriev I.V."/>
            <person name="Yang Z.L."/>
            <person name="Xu J."/>
            <person name="Martin F.M."/>
        </authorList>
    </citation>
    <scope>NUCLEOTIDE SEQUENCE</scope>
    <source>
        <strain evidence="14">KKN 215</strain>
    </source>
</reference>
<evidence type="ECO:0000256" key="4">
    <source>
        <dbReference type="ARBA" id="ARBA00022737"/>
    </source>
</evidence>
<dbReference type="GO" id="GO:0016020">
    <property type="term" value="C:membrane"/>
    <property type="evidence" value="ECO:0007669"/>
    <property type="project" value="UniProtKB-SubCell"/>
</dbReference>
<feature type="domain" description="ABC transporter" evidence="12">
    <location>
        <begin position="1340"/>
        <end position="1577"/>
    </location>
</feature>
<evidence type="ECO:0000256" key="5">
    <source>
        <dbReference type="ARBA" id="ARBA00022741"/>
    </source>
</evidence>
<feature type="domain" description="ABC transmembrane type-1" evidence="13">
    <location>
        <begin position="1025"/>
        <end position="1301"/>
    </location>
</feature>
<feature type="transmembrane region" description="Helical" evidence="11">
    <location>
        <begin position="529"/>
        <end position="549"/>
    </location>
</feature>
<evidence type="ECO:0000313" key="15">
    <source>
        <dbReference type="Proteomes" id="UP000813824"/>
    </source>
</evidence>
<dbReference type="SUPFAM" id="SSF52540">
    <property type="entry name" value="P-loop containing nucleoside triphosphate hydrolases"/>
    <property type="match status" value="2"/>
</dbReference>
<dbReference type="InterPro" id="IPR050173">
    <property type="entry name" value="ABC_transporter_C-like"/>
</dbReference>
<dbReference type="Pfam" id="PF00005">
    <property type="entry name" value="ABC_tran"/>
    <property type="match status" value="2"/>
</dbReference>
<feature type="domain" description="ABC transporter" evidence="12">
    <location>
        <begin position="724"/>
        <end position="962"/>
    </location>
</feature>
<feature type="transmembrane region" description="Helical" evidence="11">
    <location>
        <begin position="130"/>
        <end position="150"/>
    </location>
</feature>
<dbReference type="GO" id="GO:0005524">
    <property type="term" value="F:ATP binding"/>
    <property type="evidence" value="ECO:0007669"/>
    <property type="project" value="UniProtKB-KW"/>
</dbReference>
<keyword evidence="8 11" id="KW-0472">Membrane</keyword>
<dbReference type="SMART" id="SM00382">
    <property type="entry name" value="AAA"/>
    <property type="match status" value="2"/>
</dbReference>
<dbReference type="InterPro" id="IPR027417">
    <property type="entry name" value="P-loop_NTPase"/>
</dbReference>
<evidence type="ECO:0000256" key="6">
    <source>
        <dbReference type="ARBA" id="ARBA00022840"/>
    </source>
</evidence>
<dbReference type="FunFam" id="3.40.50.300:FF:000838">
    <property type="entry name" value="ABC multidrug transporter (Eurofung)"/>
    <property type="match status" value="1"/>
</dbReference>
<feature type="transmembrane region" description="Helical" evidence="11">
    <location>
        <begin position="1243"/>
        <end position="1268"/>
    </location>
</feature>
<feature type="transmembrane region" description="Helical" evidence="11">
    <location>
        <begin position="1280"/>
        <end position="1299"/>
    </location>
</feature>
<protein>
    <submittedName>
        <fullName evidence="14">Multidrug resistance-associated ABC transporter</fullName>
    </submittedName>
</protein>
<keyword evidence="7 11" id="KW-1133">Transmembrane helix</keyword>
<keyword evidence="5" id="KW-0547">Nucleotide-binding</keyword>
<evidence type="ECO:0000256" key="9">
    <source>
        <dbReference type="SAM" id="Coils"/>
    </source>
</evidence>
<dbReference type="InterPro" id="IPR011527">
    <property type="entry name" value="ABC1_TM_dom"/>
</dbReference>
<dbReference type="FunFam" id="1.20.1560.10:FF:000013">
    <property type="entry name" value="ABC transporter C family member 2"/>
    <property type="match status" value="1"/>
</dbReference>
<feature type="transmembrane region" description="Helical" evidence="11">
    <location>
        <begin position="348"/>
        <end position="367"/>
    </location>
</feature>
<evidence type="ECO:0000256" key="3">
    <source>
        <dbReference type="ARBA" id="ARBA00022692"/>
    </source>
</evidence>
<evidence type="ECO:0000259" key="12">
    <source>
        <dbReference type="PROSITE" id="PS50893"/>
    </source>
</evidence>
<feature type="region of interest" description="Disordered" evidence="10">
    <location>
        <begin position="398"/>
        <end position="481"/>
    </location>
</feature>
<dbReference type="PANTHER" id="PTHR24223">
    <property type="entry name" value="ATP-BINDING CASSETTE SUB-FAMILY C"/>
    <property type="match status" value="1"/>
</dbReference>
<feature type="compositionally biased region" description="Polar residues" evidence="10">
    <location>
        <begin position="402"/>
        <end position="412"/>
    </location>
</feature>
<dbReference type="Gene3D" id="3.40.50.300">
    <property type="entry name" value="P-loop containing nucleotide triphosphate hydrolases"/>
    <property type="match status" value="2"/>
</dbReference>
<comment type="caution">
    <text evidence="14">The sequence shown here is derived from an EMBL/GenBank/DDBJ whole genome shotgun (WGS) entry which is preliminary data.</text>
</comment>
<evidence type="ECO:0000256" key="10">
    <source>
        <dbReference type="SAM" id="MobiDB-lite"/>
    </source>
</evidence>
<dbReference type="PROSITE" id="PS00211">
    <property type="entry name" value="ABC_TRANSPORTER_1"/>
    <property type="match status" value="1"/>
</dbReference>
<keyword evidence="15" id="KW-1185">Reference proteome</keyword>
<dbReference type="SUPFAM" id="SSF90123">
    <property type="entry name" value="ABC transporter transmembrane region"/>
    <property type="match status" value="2"/>
</dbReference>
<feature type="transmembrane region" description="Helical" evidence="11">
    <location>
        <begin position="1153"/>
        <end position="1179"/>
    </location>
</feature>
<evidence type="ECO:0000259" key="13">
    <source>
        <dbReference type="PROSITE" id="PS50929"/>
    </source>
</evidence>
<dbReference type="InterPro" id="IPR017871">
    <property type="entry name" value="ABC_transporter-like_CS"/>
</dbReference>
<feature type="transmembrane region" description="Helical" evidence="11">
    <location>
        <begin position="21"/>
        <end position="43"/>
    </location>
</feature>
<comment type="subcellular location">
    <subcellularLocation>
        <location evidence="1">Membrane</location>
        <topology evidence="1">Multi-pass membrane protein</topology>
    </subcellularLocation>
</comment>
<feature type="transmembrane region" description="Helical" evidence="11">
    <location>
        <begin position="504"/>
        <end position="523"/>
    </location>
</feature>
<dbReference type="Gene3D" id="1.20.1560.10">
    <property type="entry name" value="ABC transporter type 1, transmembrane domain"/>
    <property type="match status" value="2"/>
</dbReference>
<feature type="coiled-coil region" evidence="9">
    <location>
        <begin position="947"/>
        <end position="974"/>
    </location>
</feature>
<gene>
    <name evidence="14" type="ORF">BXZ70DRAFT_956456</name>
</gene>
<organism evidence="14 15">
    <name type="scientific">Cristinia sonorae</name>
    <dbReference type="NCBI Taxonomy" id="1940300"/>
    <lineage>
        <taxon>Eukaryota</taxon>
        <taxon>Fungi</taxon>
        <taxon>Dikarya</taxon>
        <taxon>Basidiomycota</taxon>
        <taxon>Agaricomycotina</taxon>
        <taxon>Agaricomycetes</taxon>
        <taxon>Agaricomycetidae</taxon>
        <taxon>Agaricales</taxon>
        <taxon>Pleurotineae</taxon>
        <taxon>Stephanosporaceae</taxon>
        <taxon>Cristinia</taxon>
    </lineage>
</organism>
<dbReference type="GO" id="GO:0140359">
    <property type="term" value="F:ABC-type transporter activity"/>
    <property type="evidence" value="ECO:0007669"/>
    <property type="project" value="InterPro"/>
</dbReference>
<dbReference type="PROSITE" id="PS50893">
    <property type="entry name" value="ABC_TRANSPORTER_2"/>
    <property type="match status" value="2"/>
</dbReference>
<evidence type="ECO:0000256" key="7">
    <source>
        <dbReference type="ARBA" id="ARBA00022989"/>
    </source>
</evidence>
<dbReference type="CDD" id="cd03250">
    <property type="entry name" value="ABCC_MRP_domain1"/>
    <property type="match status" value="1"/>
</dbReference>
<dbReference type="Pfam" id="PF00664">
    <property type="entry name" value="ABC_membrane"/>
    <property type="match status" value="2"/>
</dbReference>
<sequence length="1595" mass="175890">MDNHQTQFILGILSQTSRPSLAWWVNALTLSPICAAGCSLLFLSGQVIYASFSAARNARYDAGVEPQSASKFDKHVAELGGSTIFAFKTVRLIATLVLTTLSALSTSFATKPWEGKWPGPILELDVFYDGLFAVFTYASILALITVFGNAKWSGTSTTHLTLVSLSAWLLYLYRDVWPLCTFTLSPLDSSEGWLIWIKVALLSLTAVAIPLTSPRQYTPIDPEDPPTEVPLTDTASVLSMALHSYCDPVVYKANQVEHLKIEDLPVLSEKDKTKTLVNRSYKYLDPLQGKKRHIGLALIFWVFRWEHAEMALMLVFRVFVSFLGPIGINRLLRYIETGGEGALVKPWVWMIWLLLGPALGSVLHDWFNYRATRIHVQAQGIITQLIFDHALRMRVKSEASKSETSTLPSRSHTPAPDTPDGASIVESGDDAAANTEESQDNEDSASVATSITKVQAPKNKSAADIPTTQQRTEEEDDKKTSKDLVGRLNNLVTSDLATLQGGQAFMLLLVWVPCQLVLSMVILRRMLGWSVYPGIAVMALMSPLPGYTAKLMRSTQVLKSKKSDARVQNVTETMNVICMVKLFGYEAKIGDQLNAKRQDELKVVRKLKLLQVFNSVANNLIPLSTIVITYGTYTMIMKQTLEASTVFASMAIFEIVQEHFAGMFYIIPPIISAKVSLDRMNDFLNETELLDEFASRKGSVPGAVIAPQAEGTIGIRAATFTWNAEEDGVVTPGSGRRNFTLHIEDELFFKRGCINLVIGQTGSGKTSLLMALLGEMHYKPSGPNSLVSLPRSGGVAYHAQESWVLNETIRDNILFGSPYDEERYNTVIEQCGLRPDLALFDAGDSTEVGEKGLTLSGGQKARITLARAVYSHAEILLLDDVLAALDVHTAKWIVDKCFRGDLLRGRTVILVTHNIALTSPVADFVVSLSSDGRIASQGSLSNALAMDKKLQSELNKERQILEKEEQVAEQHKDLPTADVNAKPSGKLIVEEEVAIGHIGWSAMSLYLFNMAGKMGSIPFWTLFSITLVASKIFSQLDMWVLGLWATAYENNRDRPAEVSVSYYLTLYSLIIILSFIFYASCYSLWILGTVRASKRIHQLLIKSVLGSTLRWLDRTPISRVITRCTQDIASIDGSFPSATYYVIDIAFQMIMKFGAVIIISPIFSIPGLIVFAIGAWFGHVYMRAQLPIKRESSTAKAPVLGHFGAAIAGLVSIRAYGAQAAFRKGSYDRIDRYTRAQITQWNLNRWVGIRSSTLAGIFSAGLAAYLVYGPQRNNASTTGFALTMAVGFSTMILWFVRLLNMAEVEGNSMERIQQYLKIEQEPESTDAGVAPAYWPASGALQVEELSARYSPDGPNILHNLTFEIKSGERVGIVGRTGSGKSSLTLALLRAIITEGKVYYDGVLTSSLNLSDLRSNITIIPQAPELLSGTLRQNLDPFSEHDDAELNDALRAAGLFSLQSEDDENRITLDTAISGGGSNLSVGQRQIMALARAIVRRSKLLILDEATSAIDYETDNIIQRSLRSKLDKDTTLLTVAHRLQTIMDSDRIMVLDAGRIVEFDSPSELLKNEKGLLRHLVDESNDKEKLYAMASGSERY</sequence>
<dbReference type="PANTHER" id="PTHR24223:SF356">
    <property type="entry name" value="ATP-BINDING CASSETTE TRANSPORTER ABC4"/>
    <property type="match status" value="1"/>
</dbReference>
<dbReference type="PROSITE" id="PS50929">
    <property type="entry name" value="ABC_TM1F"/>
    <property type="match status" value="2"/>
</dbReference>
<dbReference type="OrthoDB" id="6500128at2759"/>
<feature type="transmembrane region" description="Helical" evidence="11">
    <location>
        <begin position="310"/>
        <end position="328"/>
    </location>
</feature>
<dbReference type="InterPro" id="IPR036640">
    <property type="entry name" value="ABC1_TM_sf"/>
</dbReference>
<dbReference type="Proteomes" id="UP000813824">
    <property type="component" value="Unassembled WGS sequence"/>
</dbReference>
<feature type="transmembrane region" description="Helical" evidence="11">
    <location>
        <begin position="1064"/>
        <end position="1087"/>
    </location>
</feature>
<feature type="domain" description="ABC transmembrane type-1" evidence="13">
    <location>
        <begin position="485"/>
        <end position="672"/>
    </location>
</feature>
<keyword evidence="3 11" id="KW-0812">Transmembrane</keyword>
<accession>A0A8K0UGN8</accession>
<evidence type="ECO:0000256" key="8">
    <source>
        <dbReference type="ARBA" id="ARBA00023136"/>
    </source>
</evidence>
<keyword evidence="2" id="KW-0813">Transport</keyword>
<name>A0A8K0UGN8_9AGAR</name>
<evidence type="ECO:0000256" key="11">
    <source>
        <dbReference type="SAM" id="Phobius"/>
    </source>
</evidence>
<feature type="transmembrane region" description="Helical" evidence="11">
    <location>
        <begin position="1199"/>
        <end position="1222"/>
    </location>
</feature>
<evidence type="ECO:0000256" key="2">
    <source>
        <dbReference type="ARBA" id="ARBA00022448"/>
    </source>
</evidence>
<dbReference type="InterPro" id="IPR003439">
    <property type="entry name" value="ABC_transporter-like_ATP-bd"/>
</dbReference>
<keyword evidence="6" id="KW-0067">ATP-binding</keyword>
<dbReference type="EMBL" id="JAEVFJ010000042">
    <property type="protein sequence ID" value="KAH8086658.1"/>
    <property type="molecule type" value="Genomic_DNA"/>
</dbReference>
<feature type="compositionally biased region" description="Polar residues" evidence="10">
    <location>
        <begin position="444"/>
        <end position="453"/>
    </location>
</feature>
<proteinExistence type="predicted"/>
<keyword evidence="4" id="KW-0677">Repeat</keyword>
<dbReference type="CDD" id="cd18596">
    <property type="entry name" value="ABC_6TM_VMR1_D1_like"/>
    <property type="match status" value="1"/>
</dbReference>
<dbReference type="InterPro" id="IPR003593">
    <property type="entry name" value="AAA+_ATPase"/>
</dbReference>